<keyword evidence="4" id="KW-0732">Signal</keyword>
<dbReference type="GO" id="GO:0016020">
    <property type="term" value="C:membrane"/>
    <property type="evidence" value="ECO:0007669"/>
    <property type="project" value="UniProtKB-SubCell"/>
</dbReference>
<evidence type="ECO:0000259" key="8">
    <source>
        <dbReference type="Pfam" id="PF05504"/>
    </source>
</evidence>
<dbReference type="InterPro" id="IPR057336">
    <property type="entry name" value="GerAC_N"/>
</dbReference>
<feature type="domain" description="Spore germination protein N-terminal" evidence="9">
    <location>
        <begin position="21"/>
        <end position="193"/>
    </location>
</feature>
<feature type="domain" description="Spore germination GerAC-like C-terminal" evidence="8">
    <location>
        <begin position="220"/>
        <end position="386"/>
    </location>
</feature>
<dbReference type="Pfam" id="PF05504">
    <property type="entry name" value="Spore_GerAC"/>
    <property type="match status" value="1"/>
</dbReference>
<keyword evidence="3" id="KW-0309">Germination</keyword>
<dbReference type="Gene3D" id="3.30.300.210">
    <property type="entry name" value="Nutrient germinant receptor protein C, domain 3"/>
    <property type="match status" value="1"/>
</dbReference>
<dbReference type="OrthoDB" id="9816067at2"/>
<evidence type="ECO:0000256" key="4">
    <source>
        <dbReference type="ARBA" id="ARBA00022729"/>
    </source>
</evidence>
<dbReference type="GO" id="GO:0009847">
    <property type="term" value="P:spore germination"/>
    <property type="evidence" value="ECO:0007669"/>
    <property type="project" value="InterPro"/>
</dbReference>
<name>A0A5C6W0V7_9BACI</name>
<evidence type="ECO:0000259" key="9">
    <source>
        <dbReference type="Pfam" id="PF25198"/>
    </source>
</evidence>
<organism evidence="10 11">
    <name type="scientific">Metabacillus litoralis</name>
    <dbReference type="NCBI Taxonomy" id="152268"/>
    <lineage>
        <taxon>Bacteria</taxon>
        <taxon>Bacillati</taxon>
        <taxon>Bacillota</taxon>
        <taxon>Bacilli</taxon>
        <taxon>Bacillales</taxon>
        <taxon>Bacillaceae</taxon>
        <taxon>Metabacillus</taxon>
    </lineage>
</organism>
<dbReference type="PANTHER" id="PTHR35789:SF1">
    <property type="entry name" value="SPORE GERMINATION PROTEIN B3"/>
    <property type="match status" value="1"/>
</dbReference>
<proteinExistence type="inferred from homology"/>
<dbReference type="Proteomes" id="UP000321363">
    <property type="component" value="Unassembled WGS sequence"/>
</dbReference>
<dbReference type="InterPro" id="IPR038501">
    <property type="entry name" value="Spore_GerAC_C_sf"/>
</dbReference>
<dbReference type="InterPro" id="IPR046953">
    <property type="entry name" value="Spore_GerAC-like_C"/>
</dbReference>
<evidence type="ECO:0000256" key="1">
    <source>
        <dbReference type="ARBA" id="ARBA00004635"/>
    </source>
</evidence>
<keyword evidence="7" id="KW-0449">Lipoprotein</keyword>
<sequence length="402" mass="45555">MKIKPFILSLFSMFLLTGCWDKTELNDVSIATGIAIDKGEDKKYKLTVEVVNSSEFSKQGAEGNAPVITFSQEGNSLSELANKMNVGFIREVIYSHTRVLYINEEVAKEGILGFLDYLERSGHFRNDFNILITEGPASDYTKVTYPVLKSPSLKVHQQIKTFLNEWGGDPHVQLTDFIEAIISKGRSPVASTIIISGDPEKGASTENNKEIDVGTRVEMDGIALFDNEKMVGKLGLEDARNYLWTQDLEKTSLTIPCEKDETKENIDVRIIHSHRKLRTSYKNGNPIFHVDINGEGRLQGTECRKDITNLDVFLEYEKNVEEHIKREVTSTIQKVQEKQGVDIFGFGDTLNRSQPKKFKEVESNWNEEFIKGEVEVHVDMHLLRNGIKNKSFLSDIPSDEEE</sequence>
<keyword evidence="6" id="KW-0564">Palmitate</keyword>
<comment type="similarity">
    <text evidence="2">Belongs to the GerABKC lipoprotein family.</text>
</comment>
<evidence type="ECO:0000313" key="11">
    <source>
        <dbReference type="Proteomes" id="UP000321363"/>
    </source>
</evidence>
<evidence type="ECO:0000256" key="7">
    <source>
        <dbReference type="ARBA" id="ARBA00023288"/>
    </source>
</evidence>
<comment type="caution">
    <text evidence="10">The sequence shown here is derived from an EMBL/GenBank/DDBJ whole genome shotgun (WGS) entry which is preliminary data.</text>
</comment>
<dbReference type="AlphaFoldDB" id="A0A5C6W0V7"/>
<evidence type="ECO:0000256" key="5">
    <source>
        <dbReference type="ARBA" id="ARBA00023136"/>
    </source>
</evidence>
<dbReference type="RefSeq" id="WP_146949984.1">
    <property type="nucleotide sequence ID" value="NZ_VOQF01000012.1"/>
</dbReference>
<dbReference type="PROSITE" id="PS51257">
    <property type="entry name" value="PROKAR_LIPOPROTEIN"/>
    <property type="match status" value="1"/>
</dbReference>
<protein>
    <submittedName>
        <fullName evidence="10">Ger(X)C family spore germination protein</fullName>
    </submittedName>
</protein>
<comment type="subcellular location">
    <subcellularLocation>
        <location evidence="1">Membrane</location>
        <topology evidence="1">Lipid-anchor</topology>
    </subcellularLocation>
</comment>
<accession>A0A5C6W0V7</accession>
<reference evidence="10 11" key="1">
    <citation type="journal article" date="2005" name="Int. J. Syst. Evol. Microbiol.">
        <title>Bacillus litoralis sp. nov., isolated from a tidal flat of the Yellow Sea in Korea.</title>
        <authorList>
            <person name="Yoon J.H."/>
            <person name="Oh T.K."/>
        </authorList>
    </citation>
    <scope>NUCLEOTIDE SEQUENCE [LARGE SCALE GENOMIC DNA]</scope>
    <source>
        <strain evidence="10 11">SW-211</strain>
    </source>
</reference>
<keyword evidence="11" id="KW-1185">Reference proteome</keyword>
<evidence type="ECO:0000313" key="10">
    <source>
        <dbReference type="EMBL" id="TXC89318.1"/>
    </source>
</evidence>
<dbReference type="InterPro" id="IPR008844">
    <property type="entry name" value="Spore_GerAC-like"/>
</dbReference>
<dbReference type="NCBIfam" id="TIGR02887">
    <property type="entry name" value="spore_ger_x_C"/>
    <property type="match status" value="1"/>
</dbReference>
<dbReference type="Gene3D" id="6.20.190.10">
    <property type="entry name" value="Nutrient germinant receptor protein C, domain 1"/>
    <property type="match status" value="1"/>
</dbReference>
<evidence type="ECO:0000256" key="2">
    <source>
        <dbReference type="ARBA" id="ARBA00007886"/>
    </source>
</evidence>
<evidence type="ECO:0000256" key="6">
    <source>
        <dbReference type="ARBA" id="ARBA00023139"/>
    </source>
</evidence>
<dbReference type="Pfam" id="PF25198">
    <property type="entry name" value="Spore_GerAC_N"/>
    <property type="match status" value="1"/>
</dbReference>
<dbReference type="PANTHER" id="PTHR35789">
    <property type="entry name" value="SPORE GERMINATION PROTEIN B3"/>
    <property type="match status" value="1"/>
</dbReference>
<dbReference type="EMBL" id="VOQF01000012">
    <property type="protein sequence ID" value="TXC89318.1"/>
    <property type="molecule type" value="Genomic_DNA"/>
</dbReference>
<evidence type="ECO:0000256" key="3">
    <source>
        <dbReference type="ARBA" id="ARBA00022544"/>
    </source>
</evidence>
<gene>
    <name evidence="10" type="ORF">FS935_17745</name>
</gene>
<keyword evidence="5" id="KW-0472">Membrane</keyword>